<evidence type="ECO:0000256" key="1">
    <source>
        <dbReference type="ARBA" id="ARBA00001961"/>
    </source>
</evidence>
<dbReference type="PROSITE" id="PS51471">
    <property type="entry name" value="FE2OG_OXY"/>
    <property type="match status" value="1"/>
</dbReference>
<keyword evidence="2" id="KW-0479">Metal-binding</keyword>
<dbReference type="PANTHER" id="PTHR10869">
    <property type="entry name" value="PROLYL 4-HYDROXYLASE ALPHA SUBUNIT"/>
    <property type="match status" value="1"/>
</dbReference>
<dbReference type="PROSITE" id="PS50222">
    <property type="entry name" value="EF_HAND_2"/>
    <property type="match status" value="1"/>
</dbReference>
<evidence type="ECO:0000256" key="2">
    <source>
        <dbReference type="ARBA" id="ARBA00022723"/>
    </source>
</evidence>
<dbReference type="GO" id="GO:0005783">
    <property type="term" value="C:endoplasmic reticulum"/>
    <property type="evidence" value="ECO:0007669"/>
    <property type="project" value="TreeGrafter"/>
</dbReference>
<keyword evidence="3" id="KW-0106">Calcium</keyword>
<evidence type="ECO:0000256" key="5">
    <source>
        <dbReference type="ARBA" id="ARBA00022964"/>
    </source>
</evidence>
<keyword evidence="5" id="KW-0223">Dioxygenase</keyword>
<evidence type="ECO:0000259" key="9">
    <source>
        <dbReference type="PROSITE" id="PS50222"/>
    </source>
</evidence>
<feature type="region of interest" description="Disordered" evidence="8">
    <location>
        <begin position="61"/>
        <end position="85"/>
    </location>
</feature>
<dbReference type="InterPro" id="IPR006620">
    <property type="entry name" value="Pro_4_hyd_alph"/>
</dbReference>
<dbReference type="Proteomes" id="UP000275408">
    <property type="component" value="Unassembled WGS sequence"/>
</dbReference>
<accession>A0A3M6UWV9</accession>
<dbReference type="InterPro" id="IPR011992">
    <property type="entry name" value="EF-hand-dom_pair"/>
</dbReference>
<dbReference type="AlphaFoldDB" id="A0A3M6UWV9"/>
<evidence type="ECO:0000256" key="3">
    <source>
        <dbReference type="ARBA" id="ARBA00022837"/>
    </source>
</evidence>
<evidence type="ECO:0000256" key="6">
    <source>
        <dbReference type="ARBA" id="ARBA00023002"/>
    </source>
</evidence>
<dbReference type="GO" id="GO:0005506">
    <property type="term" value="F:iron ion binding"/>
    <property type="evidence" value="ECO:0007669"/>
    <property type="project" value="InterPro"/>
</dbReference>
<feature type="domain" description="EF-hand" evidence="9">
    <location>
        <begin position="196"/>
        <end position="233"/>
    </location>
</feature>
<dbReference type="PROSITE" id="PS00018">
    <property type="entry name" value="EF_HAND_1"/>
    <property type="match status" value="2"/>
</dbReference>
<evidence type="ECO:0000256" key="7">
    <source>
        <dbReference type="ARBA" id="ARBA00023004"/>
    </source>
</evidence>
<dbReference type="GO" id="GO:0031418">
    <property type="term" value="F:L-ascorbic acid binding"/>
    <property type="evidence" value="ECO:0007669"/>
    <property type="project" value="UniProtKB-KW"/>
</dbReference>
<organism evidence="11 12">
    <name type="scientific">Pocillopora damicornis</name>
    <name type="common">Cauliflower coral</name>
    <name type="synonym">Millepora damicornis</name>
    <dbReference type="NCBI Taxonomy" id="46731"/>
    <lineage>
        <taxon>Eukaryota</taxon>
        <taxon>Metazoa</taxon>
        <taxon>Cnidaria</taxon>
        <taxon>Anthozoa</taxon>
        <taxon>Hexacorallia</taxon>
        <taxon>Scleractinia</taxon>
        <taxon>Astrocoeniina</taxon>
        <taxon>Pocilloporidae</taxon>
        <taxon>Pocillopora</taxon>
    </lineage>
</organism>
<dbReference type="Pfam" id="PF13640">
    <property type="entry name" value="2OG-FeII_Oxy_3"/>
    <property type="match status" value="1"/>
</dbReference>
<dbReference type="Gene3D" id="2.60.120.620">
    <property type="entry name" value="q2cbj1_9rhob like domain"/>
    <property type="match status" value="1"/>
</dbReference>
<dbReference type="InterPro" id="IPR005123">
    <property type="entry name" value="Oxoglu/Fe-dep_dioxygenase_dom"/>
</dbReference>
<evidence type="ECO:0008006" key="13">
    <source>
        <dbReference type="Google" id="ProtNLM"/>
    </source>
</evidence>
<dbReference type="InterPro" id="IPR002048">
    <property type="entry name" value="EF_hand_dom"/>
</dbReference>
<proteinExistence type="predicted"/>
<dbReference type="SUPFAM" id="SSF47473">
    <property type="entry name" value="EF-hand"/>
    <property type="match status" value="1"/>
</dbReference>
<keyword evidence="7" id="KW-0408">Iron</keyword>
<sequence length="445" mass="50540">MAPPRADNKKFSKERSKQKVAKKPSKSSLPSTAVAVALTALVAICVAMYYKNGSGIETNLRQATKERTKESIGTSNSKRSDSNGDFKVLPRLNGVKVGHVQKRQLSPGKVYEIKTLSLRPPIFEIPDFLSEDECQTIINRASKAGLDTSEVQDPETGINIEPTNKATFHSWDYNSDGVIDKVEVMHNLVDLSDLYFSEEDIAKMFVELKVDKNNNGVMDLKEFLAVTTNKIMKSLHNMAKKLPRVKSRNSQQTWLDHRKIKGLNDRVAALTKLPRAVIEESEELQVVHYHPEGHYHCHHDSQDFEPNVPCCAFRDRSHCRLCRYITVLYFLNDVEEGGETAFPVADNATFSPEAWAKITKFRCDLSKHCHKANLFVKPRKGTAILWYNHLRDEKTGWHGRLDEMTYHGGCDIIKGEKWIANNWINILGDSRETMVSCKNPKKKIK</sequence>
<keyword evidence="12" id="KW-1185">Reference proteome</keyword>
<protein>
    <recommendedName>
        <fullName evidence="13">Fe2OG dioxygenase domain-containing protein</fullName>
    </recommendedName>
</protein>
<dbReference type="Gene3D" id="1.10.238.10">
    <property type="entry name" value="EF-hand"/>
    <property type="match status" value="1"/>
</dbReference>
<reference evidence="11 12" key="1">
    <citation type="journal article" date="2018" name="Sci. Rep.">
        <title>Comparative analysis of the Pocillopora damicornis genome highlights role of immune system in coral evolution.</title>
        <authorList>
            <person name="Cunning R."/>
            <person name="Bay R.A."/>
            <person name="Gillette P."/>
            <person name="Baker A.C."/>
            <person name="Traylor-Knowles N."/>
        </authorList>
    </citation>
    <scope>NUCLEOTIDE SEQUENCE [LARGE SCALE GENOMIC DNA]</scope>
    <source>
        <strain evidence="11">RSMAS</strain>
        <tissue evidence="11">Whole animal</tissue>
    </source>
</reference>
<comment type="caution">
    <text evidence="11">The sequence shown here is derived from an EMBL/GenBank/DDBJ whole genome shotgun (WGS) entry which is preliminary data.</text>
</comment>
<evidence type="ECO:0000313" key="12">
    <source>
        <dbReference type="Proteomes" id="UP000275408"/>
    </source>
</evidence>
<name>A0A3M6UWV9_POCDA</name>
<evidence type="ECO:0000256" key="8">
    <source>
        <dbReference type="SAM" id="MobiDB-lite"/>
    </source>
</evidence>
<dbReference type="GO" id="GO:0005509">
    <property type="term" value="F:calcium ion binding"/>
    <property type="evidence" value="ECO:0007669"/>
    <property type="project" value="InterPro"/>
</dbReference>
<evidence type="ECO:0000256" key="4">
    <source>
        <dbReference type="ARBA" id="ARBA00022896"/>
    </source>
</evidence>
<feature type="region of interest" description="Disordered" evidence="8">
    <location>
        <begin position="1"/>
        <end position="26"/>
    </location>
</feature>
<evidence type="ECO:0000259" key="10">
    <source>
        <dbReference type="PROSITE" id="PS51471"/>
    </source>
</evidence>
<dbReference type="CDD" id="cd00051">
    <property type="entry name" value="EFh"/>
    <property type="match status" value="1"/>
</dbReference>
<dbReference type="InterPro" id="IPR045054">
    <property type="entry name" value="P4HA-like"/>
</dbReference>
<dbReference type="SMART" id="SM00702">
    <property type="entry name" value="P4Hc"/>
    <property type="match status" value="1"/>
</dbReference>
<gene>
    <name evidence="11" type="ORF">pdam_00017224</name>
</gene>
<keyword evidence="6" id="KW-0560">Oxidoreductase</keyword>
<evidence type="ECO:0000313" key="11">
    <source>
        <dbReference type="EMBL" id="RMX58004.1"/>
    </source>
</evidence>
<dbReference type="PANTHER" id="PTHR10869:SF246">
    <property type="entry name" value="TRANSMEMBRANE PROLYL 4-HYDROXYLASE"/>
    <property type="match status" value="1"/>
</dbReference>
<dbReference type="OrthoDB" id="420380at2759"/>
<dbReference type="InterPro" id="IPR044862">
    <property type="entry name" value="Pro_4_hyd_alph_FE2OG_OXY"/>
</dbReference>
<feature type="domain" description="Fe2OG dioxygenase" evidence="10">
    <location>
        <begin position="280"/>
        <end position="426"/>
    </location>
</feature>
<feature type="compositionally biased region" description="Basic and acidic residues" evidence="8">
    <location>
        <begin position="1"/>
        <end position="17"/>
    </location>
</feature>
<dbReference type="EMBL" id="RCHS01000554">
    <property type="protein sequence ID" value="RMX58004.1"/>
    <property type="molecule type" value="Genomic_DNA"/>
</dbReference>
<dbReference type="OMA" id="VIWYNHF"/>
<dbReference type="InterPro" id="IPR018247">
    <property type="entry name" value="EF_Hand_1_Ca_BS"/>
</dbReference>
<comment type="cofactor">
    <cofactor evidence="1">
        <name>L-ascorbate</name>
        <dbReference type="ChEBI" id="CHEBI:38290"/>
    </cofactor>
</comment>
<keyword evidence="4" id="KW-0847">Vitamin C</keyword>
<dbReference type="GO" id="GO:0004656">
    <property type="term" value="F:procollagen-proline 4-dioxygenase activity"/>
    <property type="evidence" value="ECO:0007669"/>
    <property type="project" value="TreeGrafter"/>
</dbReference>